<dbReference type="InParanoid" id="A0A136JEY7"/>
<evidence type="ECO:0000256" key="1">
    <source>
        <dbReference type="SAM" id="SignalP"/>
    </source>
</evidence>
<evidence type="ECO:0008006" key="4">
    <source>
        <dbReference type="Google" id="ProtNLM"/>
    </source>
</evidence>
<proteinExistence type="predicted"/>
<dbReference type="AlphaFoldDB" id="A0A136JEY7"/>
<evidence type="ECO:0000313" key="3">
    <source>
        <dbReference type="Proteomes" id="UP000070501"/>
    </source>
</evidence>
<sequence>MSLAKVVLLHLWVEVVRDIVALWLCDAVVVGGPLDLVEVCGVLEVAGAVQRDVDVVAEDVGVDIVRQVVWPGQPQPVRVRRIYLHGGEGSLARGVTAPCCNRVLICARGGLMRRGQWRRDLERVGEDDIYSPVPVLRLAVTGGLCLSIKNPAFSGSEGESL</sequence>
<feature type="chain" id="PRO_5007293774" description="Secreted protein" evidence="1">
    <location>
        <begin position="19"/>
        <end position="161"/>
    </location>
</feature>
<keyword evidence="3" id="KW-1185">Reference proteome</keyword>
<reference evidence="3" key="1">
    <citation type="submission" date="2016-02" db="EMBL/GenBank/DDBJ databases">
        <title>Draft genome sequence of Microdochium bolleyi, a fungal endophyte of beachgrass.</title>
        <authorList>
            <consortium name="DOE Joint Genome Institute"/>
            <person name="David A.S."/>
            <person name="May G."/>
            <person name="Haridas S."/>
            <person name="Lim J."/>
            <person name="Wang M."/>
            <person name="Labutti K."/>
            <person name="Lipzen A."/>
            <person name="Barry K."/>
            <person name="Grigoriev I.V."/>
        </authorList>
    </citation>
    <scope>NUCLEOTIDE SEQUENCE [LARGE SCALE GENOMIC DNA]</scope>
    <source>
        <strain evidence="3">J235TASD1</strain>
    </source>
</reference>
<accession>A0A136JEY7</accession>
<feature type="signal peptide" evidence="1">
    <location>
        <begin position="1"/>
        <end position="18"/>
    </location>
</feature>
<dbReference type="Proteomes" id="UP000070501">
    <property type="component" value="Unassembled WGS sequence"/>
</dbReference>
<gene>
    <name evidence="2" type="ORF">Micbo1qcDRAFT_157746</name>
</gene>
<keyword evidence="1" id="KW-0732">Signal</keyword>
<protein>
    <recommendedName>
        <fullName evidence="4">Secreted protein</fullName>
    </recommendedName>
</protein>
<dbReference type="EMBL" id="KQ964246">
    <property type="protein sequence ID" value="KXJ95709.1"/>
    <property type="molecule type" value="Genomic_DNA"/>
</dbReference>
<evidence type="ECO:0000313" key="2">
    <source>
        <dbReference type="EMBL" id="KXJ95709.1"/>
    </source>
</evidence>
<name>A0A136JEY7_9PEZI</name>
<organism evidence="2 3">
    <name type="scientific">Microdochium bolleyi</name>
    <dbReference type="NCBI Taxonomy" id="196109"/>
    <lineage>
        <taxon>Eukaryota</taxon>
        <taxon>Fungi</taxon>
        <taxon>Dikarya</taxon>
        <taxon>Ascomycota</taxon>
        <taxon>Pezizomycotina</taxon>
        <taxon>Sordariomycetes</taxon>
        <taxon>Xylariomycetidae</taxon>
        <taxon>Xylariales</taxon>
        <taxon>Microdochiaceae</taxon>
        <taxon>Microdochium</taxon>
    </lineage>
</organism>